<dbReference type="Gene3D" id="3.30.530.20">
    <property type="match status" value="1"/>
</dbReference>
<gene>
    <name evidence="1" type="ORF">GH815_08965</name>
</gene>
<dbReference type="InterPro" id="IPR023393">
    <property type="entry name" value="START-like_dom_sf"/>
</dbReference>
<dbReference type="SUPFAM" id="SSF55961">
    <property type="entry name" value="Bet v1-like"/>
    <property type="match status" value="1"/>
</dbReference>
<comment type="caution">
    <text evidence="1">The sequence shown here is derived from an EMBL/GenBank/DDBJ whole genome shotgun (WGS) entry which is preliminary data.</text>
</comment>
<dbReference type="RefSeq" id="WP_153748433.1">
    <property type="nucleotide sequence ID" value="NZ_BAAADI010000011.1"/>
</dbReference>
<sequence>MDRFVIDHAAPVRTVAHELIPASRERVWHTLTDFERWPAWNDTIRGVRQIGPLAHGSVLIWTDAHGLTLIAQIARLEPCACIGWIGQAGEVQAGYLLTLIEKGDATLASVEASVASGLARQLPGLTERALNAALRRGLAALGRESVRRSA</sequence>
<protein>
    <recommendedName>
        <fullName evidence="3">Polyketide cyclase / dehydrase and lipid transport</fullName>
    </recommendedName>
</protein>
<dbReference type="Pfam" id="PF10604">
    <property type="entry name" value="Polyketide_cyc2"/>
    <property type="match status" value="1"/>
</dbReference>
<name>A0A844B9P0_9RHOB</name>
<dbReference type="AlphaFoldDB" id="A0A844B9P0"/>
<keyword evidence="2" id="KW-1185">Reference proteome</keyword>
<dbReference type="OrthoDB" id="7566055at2"/>
<evidence type="ECO:0000313" key="1">
    <source>
        <dbReference type="EMBL" id="MRH21124.1"/>
    </source>
</evidence>
<reference evidence="1 2" key="1">
    <citation type="submission" date="2019-11" db="EMBL/GenBank/DDBJ databases">
        <title>Draft Whole-Genome sequence of the marine photosynthetic bacterium Rhodovulum strictum DSM 11289.</title>
        <authorList>
            <person name="Kyndt J.A."/>
            <person name="Meyer T.E."/>
        </authorList>
    </citation>
    <scope>NUCLEOTIDE SEQUENCE [LARGE SCALE GENOMIC DNA]</scope>
    <source>
        <strain evidence="1 2">DSM 11289</strain>
    </source>
</reference>
<evidence type="ECO:0000313" key="2">
    <source>
        <dbReference type="Proteomes" id="UP000466730"/>
    </source>
</evidence>
<dbReference type="InterPro" id="IPR019587">
    <property type="entry name" value="Polyketide_cyclase/dehydratase"/>
</dbReference>
<dbReference type="EMBL" id="WJPO01000011">
    <property type="protein sequence ID" value="MRH21124.1"/>
    <property type="molecule type" value="Genomic_DNA"/>
</dbReference>
<organism evidence="1 2">
    <name type="scientific">Rhodovulum strictum</name>
    <dbReference type="NCBI Taxonomy" id="58314"/>
    <lineage>
        <taxon>Bacteria</taxon>
        <taxon>Pseudomonadati</taxon>
        <taxon>Pseudomonadota</taxon>
        <taxon>Alphaproteobacteria</taxon>
        <taxon>Rhodobacterales</taxon>
        <taxon>Paracoccaceae</taxon>
        <taxon>Rhodovulum</taxon>
    </lineage>
</organism>
<evidence type="ECO:0008006" key="3">
    <source>
        <dbReference type="Google" id="ProtNLM"/>
    </source>
</evidence>
<proteinExistence type="predicted"/>
<dbReference type="Proteomes" id="UP000466730">
    <property type="component" value="Unassembled WGS sequence"/>
</dbReference>
<accession>A0A844B9P0</accession>